<dbReference type="GeneID" id="107814095"/>
<dbReference type="SUPFAM" id="SSF53098">
    <property type="entry name" value="Ribonuclease H-like"/>
    <property type="match status" value="1"/>
</dbReference>
<reference evidence="4" key="2">
    <citation type="submission" date="2025-08" db="UniProtKB">
        <authorList>
            <consortium name="RefSeq"/>
        </authorList>
    </citation>
    <scope>IDENTIFICATION</scope>
    <source>
        <tissue evidence="4">Leaf</tissue>
    </source>
</reference>
<feature type="domain" description="hAT-like transposase RNase-H fold" evidence="2">
    <location>
        <begin position="222"/>
        <end position="304"/>
    </location>
</feature>
<dbReference type="InterPro" id="IPR012337">
    <property type="entry name" value="RNaseH-like_sf"/>
</dbReference>
<protein>
    <submittedName>
        <fullName evidence="4">Zinc finger BED domain-containing protein RICESLEEPER 2-like</fullName>
    </submittedName>
</protein>
<keyword evidence="1" id="KW-0238">DNA-binding</keyword>
<evidence type="ECO:0000313" key="3">
    <source>
        <dbReference type="Proteomes" id="UP000790787"/>
    </source>
</evidence>
<reference evidence="3" key="1">
    <citation type="journal article" date="2014" name="Nat. Commun.">
        <title>The tobacco genome sequence and its comparison with those of tomato and potato.</title>
        <authorList>
            <person name="Sierro N."/>
            <person name="Battey J.N."/>
            <person name="Ouadi S."/>
            <person name="Bakaher N."/>
            <person name="Bovet L."/>
            <person name="Willig A."/>
            <person name="Goepfert S."/>
            <person name="Peitsch M.C."/>
            <person name="Ivanov N.V."/>
        </authorList>
    </citation>
    <scope>NUCLEOTIDE SEQUENCE [LARGE SCALE GENOMIC DNA]</scope>
</reference>
<evidence type="ECO:0000313" key="4">
    <source>
        <dbReference type="RefSeq" id="XP_016494911.1"/>
    </source>
</evidence>
<dbReference type="GO" id="GO:0003677">
    <property type="term" value="F:DNA binding"/>
    <property type="evidence" value="ECO:0007669"/>
    <property type="project" value="UniProtKB-KW"/>
</dbReference>
<keyword evidence="3" id="KW-1185">Reference proteome</keyword>
<name>A0A1S4C177_TOBAC</name>
<dbReference type="PANTHER" id="PTHR46481:SF7">
    <property type="entry name" value="ZINC FINGER BED DOMAIN-CONTAINING PROTEIN RICESLEEPER 2-LIKE"/>
    <property type="match status" value="1"/>
</dbReference>
<dbReference type="PaxDb" id="4097-A0A1S4C177"/>
<dbReference type="InterPro" id="IPR025525">
    <property type="entry name" value="hAT-like_transposase_RNase-H"/>
</dbReference>
<dbReference type="RefSeq" id="XP_016494911.1">
    <property type="nucleotide sequence ID" value="XM_016639425.2"/>
</dbReference>
<dbReference type="Pfam" id="PF14372">
    <property type="entry name" value="hAT-like_RNase-H"/>
    <property type="match status" value="1"/>
</dbReference>
<accession>A0A1S4C177</accession>
<dbReference type="AlphaFoldDB" id="A0A1S4C177"/>
<evidence type="ECO:0000259" key="2">
    <source>
        <dbReference type="Pfam" id="PF14372"/>
    </source>
</evidence>
<sequence>MNYMCLTTHFIDKDWTLHKKILNFCPITSHKCDDMATVIIKCLRDWGLDKVLAVTVDNLDDITVEELSKRFIKWGTNIMDGNHLHMRYMAHIINLIVQEGLEEVGDSVKRVRQAVRYIKQSSKRWRKFKACCLFERITYENSLCLDVPTRWDSTYLMLDVAQEFEEAFVRYGALDPGLMHYLVTYVCDDGKPAGSLVSSDWENVRHMVKILKPFYELTLKVSGSLYVTSNVHFEEICELDVVLKNLIENENVEMSLMAKKMEDKLHKYFGNPEKMKMIFIASVLDPRNKFEYVAFALVSLFGEEKGGKNK</sequence>
<dbReference type="OMA" id="FCASEDS"/>
<organism evidence="3 4">
    <name type="scientific">Nicotiana tabacum</name>
    <name type="common">Common tobacco</name>
    <dbReference type="NCBI Taxonomy" id="4097"/>
    <lineage>
        <taxon>Eukaryota</taxon>
        <taxon>Viridiplantae</taxon>
        <taxon>Streptophyta</taxon>
        <taxon>Embryophyta</taxon>
        <taxon>Tracheophyta</taxon>
        <taxon>Spermatophyta</taxon>
        <taxon>Magnoliopsida</taxon>
        <taxon>eudicotyledons</taxon>
        <taxon>Gunneridae</taxon>
        <taxon>Pentapetalae</taxon>
        <taxon>asterids</taxon>
        <taxon>lamiids</taxon>
        <taxon>Solanales</taxon>
        <taxon>Solanaceae</taxon>
        <taxon>Nicotianoideae</taxon>
        <taxon>Nicotianeae</taxon>
        <taxon>Nicotiana</taxon>
    </lineage>
</organism>
<dbReference type="PANTHER" id="PTHR46481">
    <property type="entry name" value="ZINC FINGER BED DOMAIN-CONTAINING PROTEIN 4"/>
    <property type="match status" value="1"/>
</dbReference>
<proteinExistence type="predicted"/>
<dbReference type="KEGG" id="nta:107814095"/>
<dbReference type="InterPro" id="IPR052035">
    <property type="entry name" value="ZnF_BED_domain_contain"/>
</dbReference>
<dbReference type="Proteomes" id="UP000790787">
    <property type="component" value="Chromosome 9"/>
</dbReference>
<dbReference type="STRING" id="4097.A0A1S4C177"/>
<gene>
    <name evidence="4" type="primary">LOC107814095</name>
</gene>
<dbReference type="RefSeq" id="XP_016494911.1">
    <property type="nucleotide sequence ID" value="XM_016639425.1"/>
</dbReference>
<evidence type="ECO:0000256" key="1">
    <source>
        <dbReference type="ARBA" id="ARBA00023125"/>
    </source>
</evidence>
<dbReference type="OrthoDB" id="1745426at2759"/>